<dbReference type="AlphaFoldDB" id="A0AAI8MIM6"/>
<evidence type="ECO:0000313" key="3">
    <source>
        <dbReference type="Proteomes" id="UP000007886"/>
    </source>
</evidence>
<reference evidence="2 3" key="1">
    <citation type="journal article" date="2012" name="Microbes Environ.">
        <title>Complete genome sequence of Bradyrhizobium sp. S23321: insights into symbiosis evolution in soil oligotrophs.</title>
        <authorList>
            <person name="Okubo T."/>
            <person name="Tsukui T."/>
            <person name="Maita H."/>
            <person name="Okamoto S."/>
            <person name="Oshima K."/>
            <person name="Fujisawa T."/>
            <person name="Saito A."/>
            <person name="Futamata H."/>
            <person name="Hattori R."/>
            <person name="Shimomura Y."/>
            <person name="Haruta S."/>
            <person name="Morimoto S."/>
            <person name="Wang Y."/>
            <person name="Sakai Y."/>
            <person name="Hattori M."/>
            <person name="Aizawa S."/>
            <person name="Nagashima K.V.P."/>
            <person name="Masuda S."/>
            <person name="Hattori T."/>
            <person name="Yamashita A."/>
            <person name="Bao Z."/>
            <person name="Hayatsu M."/>
            <person name="Kajiya-Kanegae H."/>
            <person name="Yoshinaga I."/>
            <person name="Sakamoto K."/>
            <person name="Toyota K."/>
            <person name="Nakao M."/>
            <person name="Kohara M."/>
            <person name="Anda M."/>
            <person name="Niwa R."/>
            <person name="Jung-Hwan P."/>
            <person name="Sameshima-Saito R."/>
            <person name="Tokuda S."/>
            <person name="Yamamoto S."/>
            <person name="Yamamoto S."/>
            <person name="Yokoyama T."/>
            <person name="Akutsu T."/>
            <person name="Nakamura Y."/>
            <person name="Nakahira-Yanaka Y."/>
            <person name="Takada Hoshino Y."/>
            <person name="Hirakawa H."/>
            <person name="Mitsui H."/>
            <person name="Terasawa K."/>
            <person name="Itakura M."/>
            <person name="Sato S."/>
            <person name="Ikeda-Ohtsubo W."/>
            <person name="Sakakura N."/>
            <person name="Kaminuma E."/>
            <person name="Minamisawa K."/>
        </authorList>
    </citation>
    <scope>NUCLEOTIDE SEQUENCE [LARGE SCALE GENOMIC DNA]</scope>
    <source>
        <strain evidence="2 3">S23321</strain>
    </source>
</reference>
<organism evidence="2 3">
    <name type="scientific">Bradyrhizobium cosmicum</name>
    <dbReference type="NCBI Taxonomy" id="1404864"/>
    <lineage>
        <taxon>Bacteria</taxon>
        <taxon>Pseudomonadati</taxon>
        <taxon>Pseudomonadota</taxon>
        <taxon>Alphaproteobacteria</taxon>
        <taxon>Hyphomicrobiales</taxon>
        <taxon>Nitrobacteraceae</taxon>
        <taxon>Bradyrhizobium</taxon>
    </lineage>
</organism>
<accession>A0AAI8MIM6</accession>
<protein>
    <submittedName>
        <fullName evidence="2">Uncharacterized protein</fullName>
    </submittedName>
</protein>
<feature type="region of interest" description="Disordered" evidence="1">
    <location>
        <begin position="68"/>
        <end position="90"/>
    </location>
</feature>
<dbReference type="EMBL" id="AP012279">
    <property type="protein sequence ID" value="BAL79190.1"/>
    <property type="molecule type" value="Genomic_DNA"/>
</dbReference>
<dbReference type="RefSeq" id="WP_015688457.1">
    <property type="nucleotide sequence ID" value="NC_017082.1"/>
</dbReference>
<proteinExistence type="predicted"/>
<gene>
    <name evidence="2" type="ORF">S23_60010</name>
</gene>
<keyword evidence="3" id="KW-1185">Reference proteome</keyword>
<sequence length="90" mass="9563">MAVEHHDRWLAVIGKSLAYLCLKQAEKEAGDKLSGLLAKVKFLKGLGLSQAEAAEAVGSSAASISELMRQAKQKAARKGTGNGSAKRRRN</sequence>
<dbReference type="KEGG" id="brs:S23_60010"/>
<evidence type="ECO:0000313" key="2">
    <source>
        <dbReference type="EMBL" id="BAL79190.1"/>
    </source>
</evidence>
<dbReference type="Proteomes" id="UP000007886">
    <property type="component" value="Chromosome"/>
</dbReference>
<evidence type="ECO:0000256" key="1">
    <source>
        <dbReference type="SAM" id="MobiDB-lite"/>
    </source>
</evidence>
<name>A0AAI8MIM6_9BRAD</name>